<dbReference type="Proteomes" id="UP000688137">
    <property type="component" value="Unassembled WGS sequence"/>
</dbReference>
<name>A0A8S1KF64_PARPR</name>
<dbReference type="InterPro" id="IPR006357">
    <property type="entry name" value="HAD-SF_hydro_IIA"/>
</dbReference>
<dbReference type="NCBIfam" id="TIGR01460">
    <property type="entry name" value="HAD-SF-IIA"/>
    <property type="match status" value="1"/>
</dbReference>
<sequence length="327" mass="37722">MKKLIPAIVSDIDGVLVRGKSIIPNSDIVIKQLLNCHYTNGERHNIKIPFYLLTNGGGCTELDKANQLNKIMGSNFKRHHIFLNYTPLRPIMNEYQNKLILICGAGKLTEIAKDCDLKYYYTIDEYSAIYDQVTFKQYDAEIIRQYEADIKQRHMEQMKNKQIEAVFIVFDPIKWEESIQTISKLVKENKDIPIYVVNNDVTYADQFKLPRLAFGTFTNALISILKKEYNINPNIIYYGKPSLNTYKYVQTYIHEKHENIGNIYMIGDNPTSDIRGANLIGWPSFLVRTGVFRGGENDPKDPGKYVVKDLMDAYNKILQLEGLKVVQ</sequence>
<gene>
    <name evidence="1" type="ORF">PPRIM_AZ9-3.1.T0200083</name>
</gene>
<reference evidence="1" key="1">
    <citation type="submission" date="2021-01" db="EMBL/GenBank/DDBJ databases">
        <authorList>
            <consortium name="Genoscope - CEA"/>
            <person name="William W."/>
        </authorList>
    </citation>
    <scope>NUCLEOTIDE SEQUENCE</scope>
</reference>
<dbReference type="AlphaFoldDB" id="A0A8S1KF64"/>
<organism evidence="1 2">
    <name type="scientific">Paramecium primaurelia</name>
    <dbReference type="NCBI Taxonomy" id="5886"/>
    <lineage>
        <taxon>Eukaryota</taxon>
        <taxon>Sar</taxon>
        <taxon>Alveolata</taxon>
        <taxon>Ciliophora</taxon>
        <taxon>Intramacronucleata</taxon>
        <taxon>Oligohymenophorea</taxon>
        <taxon>Peniculida</taxon>
        <taxon>Parameciidae</taxon>
        <taxon>Paramecium</taxon>
    </lineage>
</organism>
<dbReference type="InterPro" id="IPR006353">
    <property type="entry name" value="HAD-SF_hydro_IIA_CECR5"/>
</dbReference>
<evidence type="ECO:0000313" key="2">
    <source>
        <dbReference type="Proteomes" id="UP000688137"/>
    </source>
</evidence>
<dbReference type="Pfam" id="PF13344">
    <property type="entry name" value="Hydrolase_6"/>
    <property type="match status" value="1"/>
</dbReference>
<evidence type="ECO:0000313" key="1">
    <source>
        <dbReference type="EMBL" id="CAD8052951.1"/>
    </source>
</evidence>
<dbReference type="PANTHER" id="PTHR19288">
    <property type="entry name" value="4-NITROPHENYLPHOSPHATASE-RELATED"/>
    <property type="match status" value="1"/>
</dbReference>
<dbReference type="PANTHER" id="PTHR19288:SF93">
    <property type="entry name" value="FI11325P-RELATED"/>
    <property type="match status" value="1"/>
</dbReference>
<dbReference type="OMA" id="HDKRMLV"/>
<proteinExistence type="predicted"/>
<dbReference type="GO" id="GO:0016791">
    <property type="term" value="F:phosphatase activity"/>
    <property type="evidence" value="ECO:0007669"/>
    <property type="project" value="TreeGrafter"/>
</dbReference>
<dbReference type="GO" id="GO:0005737">
    <property type="term" value="C:cytoplasm"/>
    <property type="evidence" value="ECO:0007669"/>
    <property type="project" value="TreeGrafter"/>
</dbReference>
<protein>
    <submittedName>
        <fullName evidence="1">Uncharacterized protein</fullName>
    </submittedName>
</protein>
<dbReference type="Pfam" id="PF13242">
    <property type="entry name" value="Hydrolase_like"/>
    <property type="match status" value="1"/>
</dbReference>
<keyword evidence="2" id="KW-1185">Reference proteome</keyword>
<dbReference type="EMBL" id="CAJJDM010000017">
    <property type="protein sequence ID" value="CAD8052951.1"/>
    <property type="molecule type" value="Genomic_DNA"/>
</dbReference>
<dbReference type="NCBIfam" id="TIGR01456">
    <property type="entry name" value="CECR5"/>
    <property type="match status" value="1"/>
</dbReference>
<accession>A0A8S1KF64</accession>
<comment type="caution">
    <text evidence="1">The sequence shown here is derived from an EMBL/GenBank/DDBJ whole genome shotgun (WGS) entry which is preliminary data.</text>
</comment>